<feature type="transmembrane region" description="Helical" evidence="2">
    <location>
        <begin position="119"/>
        <end position="152"/>
    </location>
</feature>
<reference evidence="3 4" key="1">
    <citation type="submission" date="2019-10" db="EMBL/GenBank/DDBJ databases">
        <title>Genome sequence of Luteimicrobium xylanilyticum HY-24.</title>
        <authorList>
            <person name="Kim D.Y."/>
            <person name="Park H.-Y."/>
        </authorList>
    </citation>
    <scope>NUCLEOTIDE SEQUENCE [LARGE SCALE GENOMIC DNA]</scope>
    <source>
        <strain evidence="3 4">HY-24</strain>
    </source>
</reference>
<feature type="transmembrane region" description="Helical" evidence="2">
    <location>
        <begin position="80"/>
        <end position="99"/>
    </location>
</feature>
<evidence type="ECO:0000313" key="4">
    <source>
        <dbReference type="Proteomes" id="UP000326702"/>
    </source>
</evidence>
<feature type="transmembrane region" description="Helical" evidence="2">
    <location>
        <begin position="306"/>
        <end position="329"/>
    </location>
</feature>
<feature type="transmembrane region" description="Helical" evidence="2">
    <location>
        <begin position="262"/>
        <end position="285"/>
    </location>
</feature>
<protein>
    <submittedName>
        <fullName evidence="3">Uncharacterized protein</fullName>
    </submittedName>
</protein>
<feature type="transmembrane region" description="Helical" evidence="2">
    <location>
        <begin position="349"/>
        <end position="368"/>
    </location>
</feature>
<feature type="transmembrane region" description="Helical" evidence="2">
    <location>
        <begin position="164"/>
        <end position="187"/>
    </location>
</feature>
<sequence length="380" mass="39175">MSTRTPSPTRTVPPDPARTTATPDRLRTGRGAVVARVAAGWWAAAATVTLVVALSGRTLPVGDASGEIGVPLQHVDARDLTLWIGVLAVVGALVALACLRAPVAAVSAASRRVRITVDAAGGVVLAGVLALTDLTVLARLGYLPILLILAPFDDRFRDALLHKMVTGVSTFQTAALVGGALLAVALVRFDRASRAACAPCGRRSDGRDPAWTTPAGAARWGRVATIAAALVPVVYATTRLAWVAGLSLGLSKDEIQGMRDSGASLAALGLGGFAVVGAILTLGLTQRWGERFPRWALGLAGRRVPVSLAVVPATIVAVAVMPAGLTLIAGLVDGDLHLGHGGVASFGPAFLWPAWSVLLGAATYAYWLRRRGTCQVCHRG</sequence>
<evidence type="ECO:0000256" key="2">
    <source>
        <dbReference type="SAM" id="Phobius"/>
    </source>
</evidence>
<keyword evidence="2" id="KW-0472">Membrane</keyword>
<proteinExistence type="predicted"/>
<dbReference type="EMBL" id="CP045529">
    <property type="protein sequence ID" value="QFU96997.1"/>
    <property type="molecule type" value="Genomic_DNA"/>
</dbReference>
<dbReference type="Proteomes" id="UP000326702">
    <property type="component" value="Chromosome"/>
</dbReference>
<feature type="region of interest" description="Disordered" evidence="1">
    <location>
        <begin position="1"/>
        <end position="24"/>
    </location>
</feature>
<organism evidence="3 4">
    <name type="scientific">Luteimicrobium xylanilyticum</name>
    <dbReference type="NCBI Taxonomy" id="1133546"/>
    <lineage>
        <taxon>Bacteria</taxon>
        <taxon>Bacillati</taxon>
        <taxon>Actinomycetota</taxon>
        <taxon>Actinomycetes</taxon>
        <taxon>Micrococcales</taxon>
        <taxon>Luteimicrobium</taxon>
    </lineage>
</organism>
<feature type="compositionally biased region" description="Low complexity" evidence="1">
    <location>
        <begin position="1"/>
        <end position="10"/>
    </location>
</feature>
<keyword evidence="2" id="KW-0812">Transmembrane</keyword>
<dbReference type="AlphaFoldDB" id="A0A5P9Q6G9"/>
<evidence type="ECO:0000256" key="1">
    <source>
        <dbReference type="SAM" id="MobiDB-lite"/>
    </source>
</evidence>
<keyword evidence="4" id="KW-1185">Reference proteome</keyword>
<name>A0A5P9Q6G9_9MICO</name>
<dbReference type="OrthoDB" id="2717873at2"/>
<dbReference type="RefSeq" id="WP_036953788.1">
    <property type="nucleotide sequence ID" value="NZ_BAABIH010000013.1"/>
</dbReference>
<accession>A0A5P9Q6G9</accession>
<gene>
    <name evidence="3" type="ORF">KDY119_00490</name>
</gene>
<keyword evidence="2" id="KW-1133">Transmembrane helix</keyword>
<evidence type="ECO:0000313" key="3">
    <source>
        <dbReference type="EMBL" id="QFU96997.1"/>
    </source>
</evidence>
<dbReference type="KEGG" id="lxl:KDY119_00490"/>
<feature type="transmembrane region" description="Helical" evidence="2">
    <location>
        <begin position="223"/>
        <end position="242"/>
    </location>
</feature>
<feature type="transmembrane region" description="Helical" evidence="2">
    <location>
        <begin position="33"/>
        <end position="54"/>
    </location>
</feature>